<evidence type="ECO:0000313" key="3">
    <source>
        <dbReference type="EMBL" id="NJC73663.1"/>
    </source>
</evidence>
<evidence type="ECO:0000313" key="4">
    <source>
        <dbReference type="Proteomes" id="UP000722989"/>
    </source>
</evidence>
<comment type="caution">
    <text evidence="3">The sequence shown here is derived from an EMBL/GenBank/DDBJ whole genome shotgun (WGS) entry which is preliminary data.</text>
</comment>
<dbReference type="Proteomes" id="UP000722989">
    <property type="component" value="Unassembled WGS sequence"/>
</dbReference>
<reference evidence="3 4" key="1">
    <citation type="submission" date="2020-03" db="EMBL/GenBank/DDBJ databases">
        <title>WGS of the type strain of Planosporangium spp.</title>
        <authorList>
            <person name="Thawai C."/>
        </authorList>
    </citation>
    <scope>NUCLEOTIDE SEQUENCE [LARGE SCALE GENOMIC DNA]</scope>
    <source>
        <strain evidence="3 4">TBRC 5610</strain>
    </source>
</reference>
<accession>A0ABX0Y5P5</accession>
<gene>
    <name evidence="3" type="primary">fae</name>
    <name evidence="3" type="ORF">HC031_28650</name>
</gene>
<feature type="domain" description="Formaldehyde-activating enzyme" evidence="2">
    <location>
        <begin position="3"/>
        <end position="162"/>
    </location>
</feature>
<sequence length="169" mass="16919">MQIGESFIGTGPSAAHVNTVLGDRSGPAGAAWATALATPTAGHAPFVAVLQPGVPTRPPTLFVNKATVAGAAHANLTWGPAQAGIAAGVMDAVTAGVIDRERVDDLVVIAAVWVDPQAGPDDADAVYRNNRLATARALQAGAHGRPTVDEALAAAEEPANPFYTAPGGS</sequence>
<proteinExistence type="predicted"/>
<evidence type="ECO:0000259" key="2">
    <source>
        <dbReference type="Pfam" id="PF08714"/>
    </source>
</evidence>
<keyword evidence="4" id="KW-1185">Reference proteome</keyword>
<dbReference type="InterPro" id="IPR014826">
    <property type="entry name" value="HCHO-activating_enzyme"/>
</dbReference>
<dbReference type="NCBIfam" id="TIGR03126">
    <property type="entry name" value="one_C_fae"/>
    <property type="match status" value="1"/>
</dbReference>
<evidence type="ECO:0000256" key="1">
    <source>
        <dbReference type="ARBA" id="ARBA00023239"/>
    </source>
</evidence>
<dbReference type="InterPro" id="IPR037075">
    <property type="entry name" value="HCHO-activating_enzyme_sf"/>
</dbReference>
<dbReference type="RefSeq" id="WP_167928595.1">
    <property type="nucleotide sequence ID" value="NZ_JAATVY010000034.1"/>
</dbReference>
<dbReference type="Pfam" id="PF08714">
    <property type="entry name" value="Fae"/>
    <property type="match status" value="1"/>
</dbReference>
<keyword evidence="1" id="KW-0456">Lyase</keyword>
<dbReference type="InterPro" id="IPR020568">
    <property type="entry name" value="Ribosomal_Su5_D2-typ_SF"/>
</dbReference>
<dbReference type="EMBL" id="JAATVY010000034">
    <property type="protein sequence ID" value="NJC73663.1"/>
    <property type="molecule type" value="Genomic_DNA"/>
</dbReference>
<dbReference type="SUPFAM" id="SSF54211">
    <property type="entry name" value="Ribosomal protein S5 domain 2-like"/>
    <property type="match status" value="1"/>
</dbReference>
<dbReference type="Gene3D" id="3.30.230.60">
    <property type="entry name" value="Formaldehyde-activating enzyme"/>
    <property type="match status" value="1"/>
</dbReference>
<organism evidence="3 4">
    <name type="scientific">Planosporangium thailandense</name>
    <dbReference type="NCBI Taxonomy" id="765197"/>
    <lineage>
        <taxon>Bacteria</taxon>
        <taxon>Bacillati</taxon>
        <taxon>Actinomycetota</taxon>
        <taxon>Actinomycetes</taxon>
        <taxon>Micromonosporales</taxon>
        <taxon>Micromonosporaceae</taxon>
        <taxon>Planosporangium</taxon>
    </lineage>
</organism>
<protein>
    <submittedName>
        <fullName evidence="3">Formaldehyde-activating enzyme</fullName>
    </submittedName>
</protein>
<name>A0ABX0Y5P5_9ACTN</name>